<keyword evidence="2" id="KW-0540">Nuclease</keyword>
<dbReference type="Proteomes" id="UP000004982">
    <property type="component" value="Unassembled WGS sequence"/>
</dbReference>
<feature type="compositionally biased region" description="Polar residues" evidence="1">
    <location>
        <begin position="1"/>
        <end position="13"/>
    </location>
</feature>
<protein>
    <submittedName>
        <fullName evidence="2">Apurinic endonuclease</fullName>
        <ecNumber evidence="2">3.1.21.2</ecNumber>
    </submittedName>
</protein>
<feature type="region of interest" description="Disordered" evidence="1">
    <location>
        <begin position="1"/>
        <end position="20"/>
    </location>
</feature>
<proteinExistence type="predicted"/>
<sequence length="55" mass="6465">MSQAANMMIPQNTRSKELSDDLSVTTRQIEFKSVVTLFRLQVHHANRRHTIRSRK</sequence>
<gene>
    <name evidence="2" type="primary">nfo</name>
    <name evidence="2" type="ORF">HMPREF9418_2091</name>
</gene>
<dbReference type="GO" id="GO:0008833">
    <property type="term" value="F:deoxyribonuclease IV (phage-T4-induced) activity"/>
    <property type="evidence" value="ECO:0007669"/>
    <property type="project" value="UniProtKB-EC"/>
</dbReference>
<evidence type="ECO:0000256" key="1">
    <source>
        <dbReference type="SAM" id="MobiDB-lite"/>
    </source>
</evidence>
<dbReference type="AlphaFoldDB" id="A0AA36UIY7"/>
<keyword evidence="2" id="KW-0378">Hydrolase</keyword>
<organism evidence="2 3">
    <name type="scientific">Neisseria macacae ATCC 33926</name>
    <dbReference type="NCBI Taxonomy" id="997348"/>
    <lineage>
        <taxon>Bacteria</taxon>
        <taxon>Pseudomonadati</taxon>
        <taxon>Pseudomonadota</taxon>
        <taxon>Betaproteobacteria</taxon>
        <taxon>Neisseriales</taxon>
        <taxon>Neisseriaceae</taxon>
        <taxon>Neisseria</taxon>
    </lineage>
</organism>
<keyword evidence="2" id="KW-0255">Endonuclease</keyword>
<accession>A0AA36UIY7</accession>
<dbReference type="EMBL" id="AFQE01000101">
    <property type="protein sequence ID" value="EGQ76261.1"/>
    <property type="molecule type" value="Genomic_DNA"/>
</dbReference>
<name>A0AA36UIY7_9NEIS</name>
<evidence type="ECO:0000313" key="3">
    <source>
        <dbReference type="Proteomes" id="UP000004982"/>
    </source>
</evidence>
<evidence type="ECO:0000313" key="2">
    <source>
        <dbReference type="EMBL" id="EGQ76261.1"/>
    </source>
</evidence>
<comment type="caution">
    <text evidence="2">The sequence shown here is derived from an EMBL/GenBank/DDBJ whole genome shotgun (WGS) entry which is preliminary data.</text>
</comment>
<reference evidence="2 3" key="1">
    <citation type="submission" date="2011-05" db="EMBL/GenBank/DDBJ databases">
        <authorList>
            <person name="Muzny D."/>
            <person name="Qin X."/>
            <person name="Deng J."/>
            <person name="Jiang H."/>
            <person name="Liu Y."/>
            <person name="Qu J."/>
            <person name="Song X.-Z."/>
            <person name="Zhang L."/>
            <person name="Thornton R."/>
            <person name="Coyle M."/>
            <person name="Francisco L."/>
            <person name="Jackson L."/>
            <person name="Javaid M."/>
            <person name="Korchina V."/>
            <person name="Kovar C."/>
            <person name="Mata R."/>
            <person name="Mathew T."/>
            <person name="Ngo R."/>
            <person name="Nguyen L."/>
            <person name="Nguyen N."/>
            <person name="Okwuonu G."/>
            <person name="Ongeri F."/>
            <person name="Pham C."/>
            <person name="Simmons D."/>
            <person name="Wilczek-Boney K."/>
            <person name="Hale W."/>
            <person name="Jakkamsetti A."/>
            <person name="Pham P."/>
            <person name="Ruth R."/>
            <person name="San Lucas F."/>
            <person name="Warren J."/>
            <person name="Zhang J."/>
            <person name="Zhao Z."/>
            <person name="Zhou C."/>
            <person name="Zhu D."/>
            <person name="Lee S."/>
            <person name="Bess C."/>
            <person name="Blankenburg K."/>
            <person name="Forbes L."/>
            <person name="Fu Q."/>
            <person name="Gubbala S."/>
            <person name="Hirani K."/>
            <person name="Jayaseelan J.C."/>
            <person name="Lara F."/>
            <person name="Munidasa M."/>
            <person name="Palculict T."/>
            <person name="Patil S."/>
            <person name="Pu L.-L."/>
            <person name="Saada N."/>
            <person name="Tang L."/>
            <person name="Weissenberger G."/>
            <person name="Zhu Y."/>
            <person name="Hemphill L."/>
            <person name="Shang Y."/>
            <person name="Youmans B."/>
            <person name="Ayvaz T."/>
            <person name="Ross M."/>
            <person name="Santibanez J."/>
            <person name="Aqrawi P."/>
            <person name="Gross S."/>
            <person name="Joshi V."/>
            <person name="Fowler G."/>
            <person name="Nazareth L."/>
            <person name="Reid J."/>
            <person name="Worley K."/>
            <person name="Petrosino J."/>
            <person name="Highlander S."/>
            <person name="Gibbs R."/>
        </authorList>
    </citation>
    <scope>NUCLEOTIDE SEQUENCE [LARGE SCALE GENOMIC DNA]</scope>
    <source>
        <strain evidence="2 3">ATCC 33926</strain>
    </source>
</reference>
<dbReference type="EC" id="3.1.21.2" evidence="2"/>